<evidence type="ECO:0000256" key="3">
    <source>
        <dbReference type="ARBA" id="ARBA00022643"/>
    </source>
</evidence>
<feature type="region of interest" description="Disordered" evidence="6">
    <location>
        <begin position="50"/>
        <end position="77"/>
    </location>
</feature>
<keyword evidence="4" id="KW-0560">Oxidoreductase</keyword>
<dbReference type="PANTHER" id="PTHR10578:SF107">
    <property type="entry name" value="2-HYDROXYACID OXIDASE 1"/>
    <property type="match status" value="1"/>
</dbReference>
<dbReference type="Gene3D" id="3.20.20.70">
    <property type="entry name" value="Aldolase class I"/>
    <property type="match status" value="1"/>
</dbReference>
<protein>
    <submittedName>
        <fullName evidence="8">L-lactate dehydrogenase</fullName>
    </submittedName>
</protein>
<reference evidence="8" key="2">
    <citation type="submission" date="2021-08" db="EMBL/GenBank/DDBJ databases">
        <authorList>
            <person name="Tani A."/>
            <person name="Ola A."/>
            <person name="Ogura Y."/>
            <person name="Katsura K."/>
            <person name="Hayashi T."/>
        </authorList>
    </citation>
    <scope>NUCLEOTIDE SEQUENCE</scope>
    <source>
        <strain evidence="8">DSM 22415</strain>
    </source>
</reference>
<evidence type="ECO:0000256" key="1">
    <source>
        <dbReference type="ARBA" id="ARBA00001917"/>
    </source>
</evidence>
<keyword evidence="3" id="KW-0288">FMN</keyword>
<evidence type="ECO:0000259" key="7">
    <source>
        <dbReference type="PROSITE" id="PS51349"/>
    </source>
</evidence>
<dbReference type="InterPro" id="IPR012133">
    <property type="entry name" value="Alpha-hydoxy_acid_DH_FMN"/>
</dbReference>
<evidence type="ECO:0000256" key="6">
    <source>
        <dbReference type="SAM" id="MobiDB-lite"/>
    </source>
</evidence>
<proteinExistence type="inferred from homology"/>
<dbReference type="InterPro" id="IPR013785">
    <property type="entry name" value="Aldolase_TIM"/>
</dbReference>
<dbReference type="EMBL" id="BPQI01000219">
    <property type="protein sequence ID" value="GJD59509.1"/>
    <property type="molecule type" value="Genomic_DNA"/>
</dbReference>
<dbReference type="InterPro" id="IPR037396">
    <property type="entry name" value="FMN_HAD"/>
</dbReference>
<dbReference type="PANTHER" id="PTHR10578">
    <property type="entry name" value="S -2-HYDROXY-ACID OXIDASE-RELATED"/>
    <property type="match status" value="1"/>
</dbReference>
<evidence type="ECO:0000313" key="8">
    <source>
        <dbReference type="EMBL" id="GJD59509.1"/>
    </source>
</evidence>
<gene>
    <name evidence="8" type="primary">lldD</name>
    <name evidence="8" type="ORF">IFDJLNFL_5437</name>
</gene>
<feature type="domain" description="FMN hydroxy acid dehydrogenase" evidence="7">
    <location>
        <begin position="101"/>
        <end position="484"/>
    </location>
</feature>
<sequence>MHIRAACHIDRAAAGWLSETAFNTLAMGFEPFAGAGSGEGRMATLDHPAAGVAGHESDPVPRPDVEREAATSGQADAAAPGIAAPNTLVTSLKRSAAVTPYRFRDLLALDDFERHARRFLPPMIFQYVAGGAETGSALRRSRDAYADYAFLPRMMRDTAGRDTAVELFGRRYAAPFGIGPLGGAAFIAYRGDLVLAEAARRMAVPMILSASSLIRLEDVHAQNPDAWYQAYLPGDQRRIDRLVDRVAAAGYRTFVVTADTPTLGNREHNIRTGFSMPMRITPKVMWQSATHPRWLLGVVARTFLKHGAPHFENTEAERGPPMLSQGSVRNSIDRDRLSWTNLEAIRRRWPGNLLVKGLLAPEDVEIARGCGADGVILSTHGGRQLDHVVAPLDVLPEIAARKGDLKLIVDSGIRRGTDVIKALALGADFVLLGRPFMFAAALGGAAGVAHAMRILKEEIHRDMAFLGVNRLSELGPEFLRHLPPRG</sequence>
<dbReference type="CDD" id="cd02809">
    <property type="entry name" value="alpha_hydroxyacid_oxid_FMN"/>
    <property type="match status" value="1"/>
</dbReference>
<feature type="compositionally biased region" description="Basic and acidic residues" evidence="6">
    <location>
        <begin position="55"/>
        <end position="69"/>
    </location>
</feature>
<reference evidence="8" key="1">
    <citation type="journal article" date="2021" name="Front. Microbiol.">
        <title>Comprehensive Comparative Genomics and Phenotyping of Methylobacterium Species.</title>
        <authorList>
            <person name="Alessa O."/>
            <person name="Ogura Y."/>
            <person name="Fujitani Y."/>
            <person name="Takami H."/>
            <person name="Hayashi T."/>
            <person name="Sahin N."/>
            <person name="Tani A."/>
        </authorList>
    </citation>
    <scope>NUCLEOTIDE SEQUENCE</scope>
    <source>
        <strain evidence="8">DSM 22415</strain>
    </source>
</reference>
<keyword evidence="9" id="KW-1185">Reference proteome</keyword>
<keyword evidence="2" id="KW-0285">Flavoprotein</keyword>
<dbReference type="SUPFAM" id="SSF51395">
    <property type="entry name" value="FMN-linked oxidoreductases"/>
    <property type="match status" value="1"/>
</dbReference>
<comment type="cofactor">
    <cofactor evidence="1">
        <name>FMN</name>
        <dbReference type="ChEBI" id="CHEBI:58210"/>
    </cofactor>
</comment>
<evidence type="ECO:0000256" key="4">
    <source>
        <dbReference type="ARBA" id="ARBA00023002"/>
    </source>
</evidence>
<evidence type="ECO:0000313" key="9">
    <source>
        <dbReference type="Proteomes" id="UP001055303"/>
    </source>
</evidence>
<comment type="similarity">
    <text evidence="5">Belongs to the FMN-dependent alpha-hydroxy acid dehydrogenase family.</text>
</comment>
<evidence type="ECO:0000256" key="5">
    <source>
        <dbReference type="ARBA" id="ARBA00024042"/>
    </source>
</evidence>
<evidence type="ECO:0000256" key="2">
    <source>
        <dbReference type="ARBA" id="ARBA00022630"/>
    </source>
</evidence>
<comment type="caution">
    <text evidence="8">The sequence shown here is derived from an EMBL/GenBank/DDBJ whole genome shotgun (WGS) entry which is preliminary data.</text>
</comment>
<dbReference type="Pfam" id="PF01070">
    <property type="entry name" value="FMN_dh"/>
    <property type="match status" value="1"/>
</dbReference>
<name>A0ABQ4RS96_9HYPH</name>
<dbReference type="PROSITE" id="PS51349">
    <property type="entry name" value="FMN_HYDROXY_ACID_DH_2"/>
    <property type="match status" value="1"/>
</dbReference>
<dbReference type="InterPro" id="IPR000262">
    <property type="entry name" value="FMN-dep_DH"/>
</dbReference>
<accession>A0ABQ4RS96</accession>
<organism evidence="8 9">
    <name type="scientific">Methylobacterium dankookense</name>
    <dbReference type="NCBI Taxonomy" id="560405"/>
    <lineage>
        <taxon>Bacteria</taxon>
        <taxon>Pseudomonadati</taxon>
        <taxon>Pseudomonadota</taxon>
        <taxon>Alphaproteobacteria</taxon>
        <taxon>Hyphomicrobiales</taxon>
        <taxon>Methylobacteriaceae</taxon>
        <taxon>Methylobacterium</taxon>
    </lineage>
</organism>
<dbReference type="Proteomes" id="UP001055303">
    <property type="component" value="Unassembled WGS sequence"/>
</dbReference>